<evidence type="ECO:0000313" key="1">
    <source>
        <dbReference type="EMBL" id="EHB11703.1"/>
    </source>
</evidence>
<dbReference type="EMBL" id="JH171426">
    <property type="protein sequence ID" value="EHB11703.1"/>
    <property type="molecule type" value="Genomic_DNA"/>
</dbReference>
<protein>
    <submittedName>
        <fullName evidence="1">Uncharacterized protein</fullName>
    </submittedName>
</protein>
<organism evidence="1 2">
    <name type="scientific">Heterocephalus glaber</name>
    <name type="common">Naked mole rat</name>
    <dbReference type="NCBI Taxonomy" id="10181"/>
    <lineage>
        <taxon>Eukaryota</taxon>
        <taxon>Metazoa</taxon>
        <taxon>Chordata</taxon>
        <taxon>Craniata</taxon>
        <taxon>Vertebrata</taxon>
        <taxon>Euteleostomi</taxon>
        <taxon>Mammalia</taxon>
        <taxon>Eutheria</taxon>
        <taxon>Euarchontoglires</taxon>
        <taxon>Glires</taxon>
        <taxon>Rodentia</taxon>
        <taxon>Hystricomorpha</taxon>
        <taxon>Bathyergidae</taxon>
        <taxon>Heterocephalus</taxon>
    </lineage>
</organism>
<accession>G5BQZ2</accession>
<sequence>MCRPSVGYNAYTEEHHFSGALVTNKKGTNAGIWELSCASAEEGNLFEGNRKEKEKEGKNT</sequence>
<dbReference type="InParanoid" id="G5BQZ2"/>
<name>G5BQZ2_HETGA</name>
<gene>
    <name evidence="1" type="ORF">GW7_01258</name>
</gene>
<proteinExistence type="predicted"/>
<reference evidence="1 2" key="1">
    <citation type="journal article" date="2011" name="Nature">
        <title>Genome sequencing reveals insights into physiology and longevity of the naked mole rat.</title>
        <authorList>
            <person name="Kim E.B."/>
            <person name="Fang X."/>
            <person name="Fushan A.A."/>
            <person name="Huang Z."/>
            <person name="Lobanov A.V."/>
            <person name="Han L."/>
            <person name="Marino S.M."/>
            <person name="Sun X."/>
            <person name="Turanov A.A."/>
            <person name="Yang P."/>
            <person name="Yim S.H."/>
            <person name="Zhao X."/>
            <person name="Kasaikina M.V."/>
            <person name="Stoletzki N."/>
            <person name="Peng C."/>
            <person name="Polak P."/>
            <person name="Xiong Z."/>
            <person name="Kiezun A."/>
            <person name="Zhu Y."/>
            <person name="Chen Y."/>
            <person name="Kryukov G.V."/>
            <person name="Zhang Q."/>
            <person name="Peshkin L."/>
            <person name="Yang L."/>
            <person name="Bronson R.T."/>
            <person name="Buffenstein R."/>
            <person name="Wang B."/>
            <person name="Han C."/>
            <person name="Li Q."/>
            <person name="Chen L."/>
            <person name="Zhao W."/>
            <person name="Sunyaev S.R."/>
            <person name="Park T.J."/>
            <person name="Zhang G."/>
            <person name="Wang J."/>
            <person name="Gladyshev V.N."/>
        </authorList>
    </citation>
    <scope>NUCLEOTIDE SEQUENCE [LARGE SCALE GENOMIC DNA]</scope>
</reference>
<dbReference type="AlphaFoldDB" id="G5BQZ2"/>
<dbReference type="Proteomes" id="UP000006813">
    <property type="component" value="Unassembled WGS sequence"/>
</dbReference>
<evidence type="ECO:0000313" key="2">
    <source>
        <dbReference type="Proteomes" id="UP000006813"/>
    </source>
</evidence>